<sequence>MVSAPRRGRDLLELLGALILGGVVGMVGLRVIDAAAWPAYNTSNVTRALTTLGQVLFVLVAVVAVVTARYRPSWRLASSWLGSVASAGLVTVSLGMPLGATKLYLHGLTADQQFRTEYLTRLTSSPHLADMTYVDLPPYYPATWFWFGGRYADLLGLPGWEAYKPWAIVSMAAAAALGVALWNRMVGVGVGTGVGLAVTAATLYFASPEPYAAVLILVGVPMLVVIASALRGGGRLADGPSASTGTNWLAVIAAGVFLGVSATVYTLYTALFAGAAILIALVYLVQAWLAARNSAIPADMLAAQRRAPMLAVLVRLLVMGVLAIAIALIFWAPYFLKRFGSTVTVSGAAEHYLPEGGALIGLPMFQVTLLGLLTLIGLVWAVLRMRRRTIAFSFAAALVGIVVLTLASLARTAIGSTLLSFRLEAVTAAILAAAGVFGVVELSRAAVGRFGDIRTVVGVLAAVGAVGVAQQVPATLSSEITIAYTDTDGYGQRGDHRPAGSESYYAELHRLIREQTGRPATENVVLTADFSFLSIYPYWGFQGLTSHYANPLAEFEARAATIAQWAEASDPAELAARMKASPWRTPDAFVFRYSADGYTLRLAKDVYPNDPNIKRYTVTFDPAVFDDPAYTVTEVGPFVLVVRN</sequence>
<keyword evidence="17" id="KW-1185">Reference proteome</keyword>
<name>A0ABV6HE67_9ACTN</name>
<evidence type="ECO:0000259" key="14">
    <source>
        <dbReference type="Pfam" id="PF12249"/>
    </source>
</evidence>
<comment type="subcellular location">
    <subcellularLocation>
        <location evidence="1">Cell membrane</location>
        <topology evidence="1">Multi-pass membrane protein</topology>
    </subcellularLocation>
</comment>
<evidence type="ECO:0000256" key="7">
    <source>
        <dbReference type="ARBA" id="ARBA00022679"/>
    </source>
</evidence>
<comment type="catalytic activity">
    <reaction evidence="12">
        <text>Adds an alpha-D-arabinofuranosyl group from trans,octacis-decaprenylphospho-beta-D-arabinofuranose at the 5-O-position of the eighth, tenth and twelfth galactofuranose unit of the galactofuranan chain of [beta-D-galactofuranosyl-(1-&gt;5)-beta-D-galactofuranosyl-(1-&gt;6)]14-beta-D-galactofuranosyl-(1-&gt;5)-beta-D-galactofuranosyl-(1-&gt;4)-alpha-L-rhamnopyranosyl-(1-&gt;3)-N-acetyl-alpha-D-glucosaminyl-diphospho-trans,octacis-decaprenol.</text>
        <dbReference type="EC" id="2.4.2.46"/>
    </reaction>
</comment>
<keyword evidence="9 13" id="KW-1133">Transmembrane helix</keyword>
<evidence type="ECO:0000256" key="11">
    <source>
        <dbReference type="ARBA" id="ARBA00033184"/>
    </source>
</evidence>
<feature type="transmembrane region" description="Helical" evidence="13">
    <location>
        <begin position="163"/>
        <end position="181"/>
    </location>
</feature>
<feature type="transmembrane region" description="Helical" evidence="13">
    <location>
        <begin position="212"/>
        <end position="233"/>
    </location>
</feature>
<feature type="transmembrane region" description="Helical" evidence="13">
    <location>
        <begin position="245"/>
        <end position="265"/>
    </location>
</feature>
<feature type="transmembrane region" description="Helical" evidence="13">
    <location>
        <begin position="52"/>
        <end position="68"/>
    </location>
</feature>
<feature type="transmembrane region" description="Helical" evidence="13">
    <location>
        <begin position="356"/>
        <end position="383"/>
    </location>
</feature>
<dbReference type="EC" id="2.4.2.46" evidence="4"/>
<keyword evidence="8 13" id="KW-0812">Transmembrane</keyword>
<feature type="transmembrane region" description="Helical" evidence="13">
    <location>
        <begin position="271"/>
        <end position="291"/>
    </location>
</feature>
<keyword evidence="10 13" id="KW-0472">Membrane</keyword>
<evidence type="ECO:0000313" key="17">
    <source>
        <dbReference type="Proteomes" id="UP001589783"/>
    </source>
</evidence>
<comment type="caution">
    <text evidence="16">The sequence shown here is derived from an EMBL/GenBank/DDBJ whole genome shotgun (WGS) entry which is preliminary data.</text>
</comment>
<evidence type="ECO:0000256" key="6">
    <source>
        <dbReference type="ARBA" id="ARBA00022475"/>
    </source>
</evidence>
<feature type="transmembrane region" description="Helical" evidence="13">
    <location>
        <begin position="80"/>
        <end position="100"/>
    </location>
</feature>
<feature type="domain" description="Arabinofuranosyltransferase AftA C-terminal" evidence="14">
    <location>
        <begin position="472"/>
        <end position="643"/>
    </location>
</feature>
<evidence type="ECO:0000256" key="2">
    <source>
        <dbReference type="ARBA" id="ARBA00004776"/>
    </source>
</evidence>
<feature type="transmembrane region" description="Helical" evidence="13">
    <location>
        <begin position="188"/>
        <end position="206"/>
    </location>
</feature>
<gene>
    <name evidence="16" type="ORF">ACFFJD_15360</name>
</gene>
<organism evidence="16 17">
    <name type="scientific">Gordonia phosphorivorans</name>
    <dbReference type="NCBI Taxonomy" id="1056982"/>
    <lineage>
        <taxon>Bacteria</taxon>
        <taxon>Bacillati</taxon>
        <taxon>Actinomycetota</taxon>
        <taxon>Actinomycetes</taxon>
        <taxon>Mycobacteriales</taxon>
        <taxon>Gordoniaceae</taxon>
        <taxon>Gordonia</taxon>
    </lineage>
</organism>
<dbReference type="Pfam" id="PF12250">
    <property type="entry name" value="AftA_N"/>
    <property type="match status" value="1"/>
</dbReference>
<keyword evidence="7" id="KW-0808">Transferase</keyword>
<evidence type="ECO:0000256" key="12">
    <source>
        <dbReference type="ARBA" id="ARBA00034030"/>
    </source>
</evidence>
<reference evidence="16 17" key="1">
    <citation type="submission" date="2024-09" db="EMBL/GenBank/DDBJ databases">
        <authorList>
            <person name="Sun Q."/>
            <person name="Mori K."/>
        </authorList>
    </citation>
    <scope>NUCLEOTIDE SEQUENCE [LARGE SCALE GENOMIC DNA]</scope>
    <source>
        <strain evidence="16 17">CCM 7957</strain>
    </source>
</reference>
<evidence type="ECO:0000256" key="5">
    <source>
        <dbReference type="ARBA" id="ARBA00020482"/>
    </source>
</evidence>
<dbReference type="InterPro" id="IPR020959">
    <property type="entry name" value="ArabinofuranosylTrfase_AftA_C"/>
</dbReference>
<comment type="pathway">
    <text evidence="2">Cell wall biogenesis; cell wall polysaccharide biosynthesis.</text>
</comment>
<evidence type="ECO:0000256" key="10">
    <source>
        <dbReference type="ARBA" id="ARBA00023136"/>
    </source>
</evidence>
<comment type="similarity">
    <text evidence="3">Belongs to the glycosyltransferase 85 family.</text>
</comment>
<dbReference type="Proteomes" id="UP001589783">
    <property type="component" value="Unassembled WGS sequence"/>
</dbReference>
<dbReference type="RefSeq" id="WP_382365706.1">
    <property type="nucleotide sequence ID" value="NZ_JBHLWV010000027.1"/>
</dbReference>
<dbReference type="EMBL" id="JBHLWV010000027">
    <property type="protein sequence ID" value="MFC0316228.1"/>
    <property type="molecule type" value="Genomic_DNA"/>
</dbReference>
<evidence type="ECO:0000256" key="13">
    <source>
        <dbReference type="SAM" id="Phobius"/>
    </source>
</evidence>
<protein>
    <recommendedName>
        <fullName evidence="5">Galactan 5-O-arabinofuranosyltransferase</fullName>
        <ecNumber evidence="4">2.4.2.46</ecNumber>
    </recommendedName>
    <alternativeName>
        <fullName evidence="11">Arabinofuranosyltransferase AftA</fullName>
    </alternativeName>
</protein>
<feature type="transmembrane region" description="Helical" evidence="13">
    <location>
        <begin position="312"/>
        <end position="336"/>
    </location>
</feature>
<evidence type="ECO:0000256" key="4">
    <source>
        <dbReference type="ARBA" id="ARBA00012037"/>
    </source>
</evidence>
<evidence type="ECO:0000256" key="8">
    <source>
        <dbReference type="ARBA" id="ARBA00022692"/>
    </source>
</evidence>
<feature type="transmembrane region" description="Helical" evidence="13">
    <location>
        <begin position="12"/>
        <end position="32"/>
    </location>
</feature>
<evidence type="ECO:0000256" key="3">
    <source>
        <dbReference type="ARBA" id="ARBA00009655"/>
    </source>
</evidence>
<keyword evidence="6" id="KW-1003">Cell membrane</keyword>
<evidence type="ECO:0000313" key="16">
    <source>
        <dbReference type="EMBL" id="MFC0316228.1"/>
    </source>
</evidence>
<evidence type="ECO:0000256" key="9">
    <source>
        <dbReference type="ARBA" id="ARBA00022989"/>
    </source>
</evidence>
<dbReference type="Pfam" id="PF12249">
    <property type="entry name" value="AftA_C"/>
    <property type="match status" value="1"/>
</dbReference>
<feature type="transmembrane region" description="Helical" evidence="13">
    <location>
        <begin position="390"/>
        <end position="409"/>
    </location>
</feature>
<evidence type="ECO:0000256" key="1">
    <source>
        <dbReference type="ARBA" id="ARBA00004651"/>
    </source>
</evidence>
<dbReference type="InterPro" id="IPR020963">
    <property type="entry name" value="ArabinofuranosylTrfase_AftA_N"/>
</dbReference>
<accession>A0ABV6HE67</accession>
<feature type="transmembrane region" description="Helical" evidence="13">
    <location>
        <begin position="421"/>
        <end position="440"/>
    </location>
</feature>
<feature type="domain" description="Arabinofuranosyltransferase AftA N-terminal" evidence="15">
    <location>
        <begin position="14"/>
        <end position="467"/>
    </location>
</feature>
<proteinExistence type="inferred from homology"/>
<evidence type="ECO:0000259" key="15">
    <source>
        <dbReference type="Pfam" id="PF12250"/>
    </source>
</evidence>